<keyword evidence="3" id="KW-1185">Reference proteome</keyword>
<dbReference type="Proteomes" id="UP000515960">
    <property type="component" value="Chromosome"/>
</dbReference>
<evidence type="ECO:0000313" key="2">
    <source>
        <dbReference type="EMBL" id="QNL44145.1"/>
    </source>
</evidence>
<accession>A0A7G9B3L4</accession>
<feature type="transmembrane region" description="Helical" evidence="1">
    <location>
        <begin position="57"/>
        <end position="76"/>
    </location>
</feature>
<keyword evidence="1" id="KW-1133">Transmembrane helix</keyword>
<dbReference type="RefSeq" id="WP_187332746.1">
    <property type="nucleotide sequence ID" value="NZ_CP060490.1"/>
</dbReference>
<evidence type="ECO:0000256" key="1">
    <source>
        <dbReference type="SAM" id="Phobius"/>
    </source>
</evidence>
<keyword evidence="1" id="KW-0812">Transmembrane</keyword>
<proteinExistence type="predicted"/>
<keyword evidence="1" id="KW-0472">Membrane</keyword>
<protein>
    <submittedName>
        <fullName evidence="2">Uncharacterized protein</fullName>
    </submittedName>
</protein>
<evidence type="ECO:0000313" key="3">
    <source>
        <dbReference type="Proteomes" id="UP000515960"/>
    </source>
</evidence>
<organism evidence="2 3">
    <name type="scientific">Oscillibacter hominis</name>
    <dbReference type="NCBI Taxonomy" id="2763056"/>
    <lineage>
        <taxon>Bacteria</taxon>
        <taxon>Bacillati</taxon>
        <taxon>Bacillota</taxon>
        <taxon>Clostridia</taxon>
        <taxon>Eubacteriales</taxon>
        <taxon>Oscillospiraceae</taxon>
        <taxon>Oscillibacter</taxon>
    </lineage>
</organism>
<feature type="transmembrane region" description="Helical" evidence="1">
    <location>
        <begin position="96"/>
        <end position="113"/>
    </location>
</feature>
<gene>
    <name evidence="2" type="ORF">H8790_11995</name>
</gene>
<feature type="transmembrane region" description="Helical" evidence="1">
    <location>
        <begin position="20"/>
        <end position="37"/>
    </location>
</feature>
<reference evidence="2 3" key="1">
    <citation type="submission" date="2020-08" db="EMBL/GenBank/DDBJ databases">
        <authorList>
            <person name="Liu C."/>
            <person name="Sun Q."/>
        </authorList>
    </citation>
    <scope>NUCLEOTIDE SEQUENCE [LARGE SCALE GENOMIC DNA]</scope>
    <source>
        <strain evidence="2 3">NSJ-62</strain>
    </source>
</reference>
<dbReference type="AlphaFoldDB" id="A0A7G9B3L4"/>
<name>A0A7G9B3L4_9FIRM</name>
<dbReference type="EMBL" id="CP060490">
    <property type="protein sequence ID" value="QNL44145.1"/>
    <property type="molecule type" value="Genomic_DNA"/>
</dbReference>
<sequence length="134" mass="14783">MKEGDSGFLCQALSTLNQSQHYLTFIIAAVFLSYGVLSEQKRQLICRESDPQSLFPWQALSSILTICALVFFFRLSEQSNAQQTGLERKLSEVNRVASSLVLAAALMRFWTLLQSSQLSGSAGITDEEVESSPA</sequence>
<dbReference type="KEGG" id="ohi:H8790_11995"/>